<dbReference type="GO" id="GO:0008289">
    <property type="term" value="F:lipid binding"/>
    <property type="evidence" value="ECO:0007669"/>
    <property type="project" value="InterPro"/>
</dbReference>
<dbReference type="KEGG" id="zal:AZF00_07120"/>
<dbReference type="InterPro" id="IPR023393">
    <property type="entry name" value="START-like_dom_sf"/>
</dbReference>
<gene>
    <name evidence="2" type="ORF">AZF00_07120</name>
</gene>
<proteinExistence type="predicted"/>
<dbReference type="InterPro" id="IPR028347">
    <property type="entry name" value="START_dom_prot"/>
</dbReference>
<protein>
    <recommendedName>
        <fullName evidence="1">START domain-containing protein</fullName>
    </recommendedName>
</protein>
<dbReference type="InterPro" id="IPR002913">
    <property type="entry name" value="START_lipid-bd_dom"/>
</dbReference>
<dbReference type="Pfam" id="PF01852">
    <property type="entry name" value="START"/>
    <property type="match status" value="1"/>
</dbReference>
<dbReference type="AlphaFoldDB" id="A0A127M4B9"/>
<evidence type="ECO:0000313" key="2">
    <source>
        <dbReference type="EMBL" id="AMO68090.1"/>
    </source>
</evidence>
<organism evidence="2 3">
    <name type="scientific">Zhongshania aliphaticivorans</name>
    <dbReference type="NCBI Taxonomy" id="1470434"/>
    <lineage>
        <taxon>Bacteria</taxon>
        <taxon>Pseudomonadati</taxon>
        <taxon>Pseudomonadota</taxon>
        <taxon>Gammaproteobacteria</taxon>
        <taxon>Cellvibrionales</taxon>
        <taxon>Spongiibacteraceae</taxon>
        <taxon>Zhongshania</taxon>
    </lineage>
</organism>
<dbReference type="PROSITE" id="PS50848">
    <property type="entry name" value="START"/>
    <property type="match status" value="1"/>
</dbReference>
<accession>A0A127M4B9</accession>
<reference evidence="2 3" key="1">
    <citation type="submission" date="2015-12" db="EMBL/GenBank/DDBJ databases">
        <authorList>
            <person name="Shamseldin A."/>
            <person name="Moawad H."/>
            <person name="Abd El-Rahim W.M."/>
            <person name="Sadowsky M.J."/>
        </authorList>
    </citation>
    <scope>NUCLEOTIDE SEQUENCE [LARGE SCALE GENOMIC DNA]</scope>
    <source>
        <strain evidence="2 3">SM2</strain>
    </source>
</reference>
<dbReference type="CDD" id="cd08876">
    <property type="entry name" value="START_1"/>
    <property type="match status" value="1"/>
</dbReference>
<dbReference type="EMBL" id="CP014544">
    <property type="protein sequence ID" value="AMO68090.1"/>
    <property type="molecule type" value="Genomic_DNA"/>
</dbReference>
<dbReference type="SUPFAM" id="SSF55961">
    <property type="entry name" value="Bet v1-like"/>
    <property type="match status" value="1"/>
</dbReference>
<name>A0A127M4B9_9GAMM</name>
<evidence type="ECO:0000259" key="1">
    <source>
        <dbReference type="PROSITE" id="PS50848"/>
    </source>
</evidence>
<dbReference type="Gene3D" id="3.30.530.20">
    <property type="match status" value="1"/>
</dbReference>
<evidence type="ECO:0000313" key="3">
    <source>
        <dbReference type="Proteomes" id="UP000074119"/>
    </source>
</evidence>
<dbReference type="PIRSF" id="PIRSF039033">
    <property type="entry name" value="START_dom"/>
    <property type="match status" value="1"/>
</dbReference>
<dbReference type="Proteomes" id="UP000074119">
    <property type="component" value="Chromosome"/>
</dbReference>
<sequence>MLMPSTVLILSTEQELALMLKIKQFVLLAGLFFSGFSAQAVDWELAKDAEGVKVFTGAVAGSEYKAFRGEIVVDAELNQLMAVLDDTANFSNWMYNCKSPKLLYKASLLDRYQYLQNDFPWPAKDREMILRNEISQDPASRVTTVKLSSVALEKLPAPARQAMPKTGAAVRMEAVQGFFELSPVSDTQTKVIFQLHLDPGGGLPAGLVNALIVDNPFETLKALAKQAVRPEYANFNPF</sequence>
<feature type="domain" description="START" evidence="1">
    <location>
        <begin position="43"/>
        <end position="232"/>
    </location>
</feature>
<dbReference type="STRING" id="1470434.AZF00_07120"/>